<gene>
    <name evidence="1" type="ORF">C3731_17570</name>
</gene>
<protein>
    <submittedName>
        <fullName evidence="1">Uncharacterized protein</fullName>
    </submittedName>
</protein>
<dbReference type="RefSeq" id="WP_104756915.1">
    <property type="nucleotide sequence ID" value="NZ_PTRC01000033.1"/>
</dbReference>
<evidence type="ECO:0000313" key="1">
    <source>
        <dbReference type="EMBL" id="PQA72209.1"/>
    </source>
</evidence>
<organism evidence="1 2">
    <name type="scientific">Brucella oryzae</name>
    <dbReference type="NCBI Taxonomy" id="335286"/>
    <lineage>
        <taxon>Bacteria</taxon>
        <taxon>Pseudomonadati</taxon>
        <taxon>Pseudomonadota</taxon>
        <taxon>Alphaproteobacteria</taxon>
        <taxon>Hyphomicrobiales</taxon>
        <taxon>Brucellaceae</taxon>
        <taxon>Brucella/Ochrobactrum group</taxon>
        <taxon>Brucella</taxon>
    </lineage>
</organism>
<name>A0A2S7IW21_9HYPH</name>
<dbReference type="Proteomes" id="UP000238493">
    <property type="component" value="Unassembled WGS sequence"/>
</dbReference>
<proteinExistence type="predicted"/>
<dbReference type="OrthoDB" id="9940581at2"/>
<dbReference type="EMBL" id="PTRC01000033">
    <property type="protein sequence ID" value="PQA72209.1"/>
    <property type="molecule type" value="Genomic_DNA"/>
</dbReference>
<comment type="caution">
    <text evidence="1">The sequence shown here is derived from an EMBL/GenBank/DDBJ whole genome shotgun (WGS) entry which is preliminary data.</text>
</comment>
<dbReference type="AlphaFoldDB" id="A0A2S7IW21"/>
<sequence length="65" mass="7307">MPDPVVLAEAAWQDILGLQQQHFAAVMRGDMDGAEDIRRRMHDMLDVHLDHRTEAVVKAVLQSGD</sequence>
<keyword evidence="2" id="KW-1185">Reference proteome</keyword>
<reference evidence="1 2" key="1">
    <citation type="submission" date="2018-02" db="EMBL/GenBank/DDBJ databases">
        <title>Draft genome sequence of Ochrobactrum oryzae found in Brazil.</title>
        <authorList>
            <person name="Cerdeira L."/>
            <person name="Andrade F."/>
            <person name="Zacariotto T."/>
            <person name="Barbosa B."/>
            <person name="Santos S."/>
            <person name="Cassetari V."/>
            <person name="Lincopan N."/>
        </authorList>
    </citation>
    <scope>NUCLEOTIDE SEQUENCE [LARGE SCALE GENOMIC DNA]</scope>
    <source>
        <strain evidence="1 2">OA447</strain>
    </source>
</reference>
<accession>A0A2S7IW21</accession>
<evidence type="ECO:0000313" key="2">
    <source>
        <dbReference type="Proteomes" id="UP000238493"/>
    </source>
</evidence>